<comment type="caution">
    <text evidence="1">The sequence shown here is derived from an EMBL/GenBank/DDBJ whole genome shotgun (WGS) entry which is preliminary data.</text>
</comment>
<dbReference type="AlphaFoldDB" id="A0A2T9Z9K6"/>
<sequence length="66" mass="7632">MRDQQQLASYMGKSILLRRGMVSWWFRSTKNGSKSHRGTVGYVILPNQQDTPPIWQTLLEKSHTKG</sequence>
<evidence type="ECO:0000313" key="1">
    <source>
        <dbReference type="EMBL" id="PVV01242.1"/>
    </source>
</evidence>
<accession>A0A2T9Z9K6</accession>
<organism evidence="1 2">
    <name type="scientific">Smittium megazygosporum</name>
    <dbReference type="NCBI Taxonomy" id="133381"/>
    <lineage>
        <taxon>Eukaryota</taxon>
        <taxon>Fungi</taxon>
        <taxon>Fungi incertae sedis</taxon>
        <taxon>Zoopagomycota</taxon>
        <taxon>Kickxellomycotina</taxon>
        <taxon>Harpellomycetes</taxon>
        <taxon>Harpellales</taxon>
        <taxon>Legeriomycetaceae</taxon>
        <taxon>Smittium</taxon>
    </lineage>
</organism>
<gene>
    <name evidence="1" type="ORF">BB560_004349</name>
</gene>
<name>A0A2T9Z9K6_9FUNG</name>
<reference evidence="1 2" key="1">
    <citation type="journal article" date="2018" name="MBio">
        <title>Comparative Genomics Reveals the Core Gene Toolbox for the Fungus-Insect Symbiosis.</title>
        <authorList>
            <person name="Wang Y."/>
            <person name="Stata M."/>
            <person name="Wang W."/>
            <person name="Stajich J.E."/>
            <person name="White M.M."/>
            <person name="Moncalvo J.M."/>
        </authorList>
    </citation>
    <scope>NUCLEOTIDE SEQUENCE [LARGE SCALE GENOMIC DNA]</scope>
    <source>
        <strain evidence="1 2">SC-DP-2</strain>
    </source>
</reference>
<dbReference type="Proteomes" id="UP000245609">
    <property type="component" value="Unassembled WGS sequence"/>
</dbReference>
<keyword evidence="2" id="KW-1185">Reference proteome</keyword>
<proteinExistence type="predicted"/>
<evidence type="ECO:0000313" key="2">
    <source>
        <dbReference type="Proteomes" id="UP000245609"/>
    </source>
</evidence>
<protein>
    <submittedName>
        <fullName evidence="1">Uncharacterized protein</fullName>
    </submittedName>
</protein>
<dbReference type="EMBL" id="MBFS01001256">
    <property type="protein sequence ID" value="PVV01242.1"/>
    <property type="molecule type" value="Genomic_DNA"/>
</dbReference>